<evidence type="ECO:0000256" key="1">
    <source>
        <dbReference type="ARBA" id="ARBA00004642"/>
    </source>
</evidence>
<evidence type="ECO:0000256" key="10">
    <source>
        <dbReference type="ARBA" id="ARBA00023242"/>
    </source>
</evidence>
<evidence type="ECO:0000256" key="3">
    <source>
        <dbReference type="ARBA" id="ARBA00022816"/>
    </source>
</evidence>
<protein>
    <recommendedName>
        <fullName evidence="11">Transcription and mRNA export factor ENY2</fullName>
    </recommendedName>
    <alternativeName>
        <fullName evidence="11">Enhancer of yellow 2 transcription factor homolog</fullName>
    </alternativeName>
</protein>
<dbReference type="GO" id="GO:0071819">
    <property type="term" value="C:DUBm complex"/>
    <property type="evidence" value="ECO:0007669"/>
    <property type="project" value="UniProtKB-UniRule"/>
</dbReference>
<dbReference type="GO" id="GO:0006325">
    <property type="term" value="P:chromatin organization"/>
    <property type="evidence" value="ECO:0007669"/>
    <property type="project" value="UniProtKB-KW"/>
</dbReference>
<accession>A0A077ZWU6</accession>
<dbReference type="InParanoid" id="A0A077ZWU6"/>
<keyword evidence="2 11" id="KW-0813">Transport</keyword>
<keyword evidence="9 11" id="KW-0804">Transcription</keyword>
<keyword evidence="10 11" id="KW-0539">Nucleus</keyword>
<dbReference type="GO" id="GO:0070390">
    <property type="term" value="C:transcription export complex 2"/>
    <property type="evidence" value="ECO:0007669"/>
    <property type="project" value="UniProtKB-UniRule"/>
</dbReference>
<dbReference type="InterPro" id="IPR018783">
    <property type="entry name" value="TF_ENY2"/>
</dbReference>
<dbReference type="Proteomes" id="UP000039865">
    <property type="component" value="Unassembled WGS sequence"/>
</dbReference>
<keyword evidence="4 11" id="KW-0156">Chromatin regulator</keyword>
<dbReference type="OMA" id="RLMCRNI"/>
<dbReference type="GO" id="GO:0003713">
    <property type="term" value="F:transcription coactivator activity"/>
    <property type="evidence" value="ECO:0007669"/>
    <property type="project" value="UniProtKB-UniRule"/>
</dbReference>
<organism evidence="12 13">
    <name type="scientific">Stylonychia lemnae</name>
    <name type="common">Ciliate</name>
    <dbReference type="NCBI Taxonomy" id="5949"/>
    <lineage>
        <taxon>Eukaryota</taxon>
        <taxon>Sar</taxon>
        <taxon>Alveolata</taxon>
        <taxon>Ciliophora</taxon>
        <taxon>Intramacronucleata</taxon>
        <taxon>Spirotrichea</taxon>
        <taxon>Stichotrichia</taxon>
        <taxon>Sporadotrichida</taxon>
        <taxon>Oxytrichidae</taxon>
        <taxon>Stylonychinae</taxon>
        <taxon>Stylonychia</taxon>
    </lineage>
</organism>
<gene>
    <name evidence="12" type="primary">Contig6877.g330</name>
    <name evidence="12" type="ORF">STYLEM_3370</name>
</gene>
<evidence type="ECO:0000256" key="4">
    <source>
        <dbReference type="ARBA" id="ARBA00022853"/>
    </source>
</evidence>
<comment type="subunit">
    <text evidence="11">Component of the nuclear pore complex (NPC)-associated TREX-2 complex (transcription and export complex 2). Component of the SAGA transcription coactivator-HAT complex. Within the SAGA complex, participates to a subcomplex of SAGA called the DUB module (deubiquitination module).</text>
</comment>
<keyword evidence="8 11" id="KW-0010">Activator</keyword>
<evidence type="ECO:0000256" key="5">
    <source>
        <dbReference type="ARBA" id="ARBA00022927"/>
    </source>
</evidence>
<evidence type="ECO:0000313" key="12">
    <source>
        <dbReference type="EMBL" id="CDW74391.1"/>
    </source>
</evidence>
<dbReference type="Pfam" id="PF10163">
    <property type="entry name" value="EnY2"/>
    <property type="match status" value="1"/>
</dbReference>
<reference evidence="12 13" key="1">
    <citation type="submission" date="2014-06" db="EMBL/GenBank/DDBJ databases">
        <authorList>
            <person name="Swart Estienne"/>
        </authorList>
    </citation>
    <scope>NUCLEOTIDE SEQUENCE [LARGE SCALE GENOMIC DNA]</scope>
    <source>
        <strain evidence="12 13">130c</strain>
    </source>
</reference>
<proteinExistence type="inferred from homology"/>
<dbReference type="GO" id="GO:0006406">
    <property type="term" value="P:mRNA export from nucleus"/>
    <property type="evidence" value="ECO:0007669"/>
    <property type="project" value="UniProtKB-UniRule"/>
</dbReference>
<comment type="function">
    <text evidence="11">Involved in mRNA export coupled transcription activation by association with both the TREX-2 and the SAGA complexes. The transcription regulatory histone acetylation (HAT) complex SAGA is a multiprotein complex that activates transcription by remodeling chromatin and mediating histone acetylation and deubiquitination. Within the SAGA complex, participates to a subcomplex that specifically deubiquitinates histones. The SAGA complex is recruited to specific gene promoters by activators, where it is required for transcription. The TREX-2 complex functions in docking export-competent ribonucleoprotein particles (mRNPs) to the nuclear entrance of the nuclear pore complex (nuclear basket). TREX-2 participates in mRNA export and accurate chromatin positioning in the nucleus by tethering genes to the nuclear periphery.</text>
</comment>
<dbReference type="GO" id="GO:0005643">
    <property type="term" value="C:nuclear pore"/>
    <property type="evidence" value="ECO:0007669"/>
    <property type="project" value="UniProtKB-UniRule"/>
</dbReference>
<evidence type="ECO:0000256" key="9">
    <source>
        <dbReference type="ARBA" id="ARBA00023163"/>
    </source>
</evidence>
<dbReference type="HAMAP" id="MF_03046">
    <property type="entry name" value="ENY2_Sus1"/>
    <property type="match status" value="1"/>
</dbReference>
<evidence type="ECO:0000256" key="8">
    <source>
        <dbReference type="ARBA" id="ARBA00023159"/>
    </source>
</evidence>
<keyword evidence="5 11" id="KW-0653">Protein transport</keyword>
<keyword evidence="13" id="KW-1185">Reference proteome</keyword>
<dbReference type="GO" id="GO:0015031">
    <property type="term" value="P:protein transport"/>
    <property type="evidence" value="ECO:0007669"/>
    <property type="project" value="UniProtKB-KW"/>
</dbReference>
<dbReference type="InterPro" id="IPR038212">
    <property type="entry name" value="TF_EnY2_sf"/>
</dbReference>
<dbReference type="FunFam" id="1.10.246.140:FF:000001">
    <property type="entry name" value="Transcription and mRNA export factor ENY2"/>
    <property type="match status" value="1"/>
</dbReference>
<dbReference type="AlphaFoldDB" id="A0A077ZWU6"/>
<name>A0A077ZWU6_STYLE</name>
<evidence type="ECO:0000256" key="7">
    <source>
        <dbReference type="ARBA" id="ARBA00023015"/>
    </source>
</evidence>
<dbReference type="GO" id="GO:0005654">
    <property type="term" value="C:nucleoplasm"/>
    <property type="evidence" value="ECO:0007669"/>
    <property type="project" value="UniProtKB-SubCell"/>
</dbReference>
<evidence type="ECO:0000313" key="13">
    <source>
        <dbReference type="Proteomes" id="UP000039865"/>
    </source>
</evidence>
<comment type="similarity">
    <text evidence="11">Belongs to the ENY2 family.</text>
</comment>
<dbReference type="OrthoDB" id="6221744at2759"/>
<dbReference type="Gene3D" id="1.10.246.140">
    <property type="match status" value="1"/>
</dbReference>
<evidence type="ECO:0000256" key="6">
    <source>
        <dbReference type="ARBA" id="ARBA00023010"/>
    </source>
</evidence>
<dbReference type="EMBL" id="CCKQ01003267">
    <property type="protein sequence ID" value="CDW74391.1"/>
    <property type="molecule type" value="Genomic_DNA"/>
</dbReference>
<evidence type="ECO:0000256" key="11">
    <source>
        <dbReference type="HAMAP-Rule" id="MF_03046"/>
    </source>
</evidence>
<dbReference type="GO" id="GO:0006368">
    <property type="term" value="P:transcription elongation by RNA polymerase II"/>
    <property type="evidence" value="ECO:0007669"/>
    <property type="project" value="UniProtKB-UniRule"/>
</dbReference>
<keyword evidence="6 11" id="KW-0811">Translocation</keyword>
<dbReference type="GO" id="GO:0000124">
    <property type="term" value="C:SAGA complex"/>
    <property type="evidence" value="ECO:0007669"/>
    <property type="project" value="UniProtKB-UniRule"/>
</dbReference>
<keyword evidence="7 11" id="KW-0805">Transcription regulation</keyword>
<comment type="subcellular location">
    <subcellularLocation>
        <location evidence="1 11">Nucleus</location>
        <location evidence="1 11">Nucleoplasm</location>
    </subcellularLocation>
</comment>
<sequence>MNSQHNTDIALKKSLIEKKLEESGEKQRLEEYLRQKLIECGWKDELKKYCLDLIRSKGLEKINLDDLVEELLPKGRALVPTKIKEDLLARIKTYLENDSDYKRLTGY</sequence>
<keyword evidence="3 11" id="KW-0509">mRNA transport</keyword>
<dbReference type="PANTHER" id="PTHR12514">
    <property type="entry name" value="ENHANCER OF YELLOW 2 TRANSCRIPTION FACTOR"/>
    <property type="match status" value="1"/>
</dbReference>
<evidence type="ECO:0000256" key="2">
    <source>
        <dbReference type="ARBA" id="ARBA00022448"/>
    </source>
</evidence>